<sequence length="393" mass="42972">MNGNRVQADVLIVGDGFMGTATAFFLRQRGRSVILLERQLVGQQASGVNFGNVRRQGRFVTQLPLANRSREIWGRLSELIQHDAEFLMSGHLRVCYSEEQADRFEAYAKEAARYGLKLDLTWRDALHKRFPFLGAEVIAGSYWQLDGHANPRLAAPAFGRAAARLGAQIVENCDVVMVEKEGSEFRATSADGRTFHAPVLLITAGAWGNLLSQQFEEGVPIAVCGPQMCVTEPAPYSLEPVLGTTSLKGEEIIYFRQVTRGNIVIGGCAREPAFLDERRTKVPPQNTLLQFRQAQRVAPMLRKLNIIRVWSGVEGYTPDDLPIMGASGTTGGLYYAFGFCGHGFALGPGVGDTMAELIDTGTTSTPNQPFDIRRFASGAAPTRDTEIGRSATT</sequence>
<dbReference type="PANTHER" id="PTHR13847:SF287">
    <property type="entry name" value="FAD-DEPENDENT OXIDOREDUCTASE DOMAIN-CONTAINING PROTEIN 1"/>
    <property type="match status" value="1"/>
</dbReference>
<reference evidence="3 4" key="1">
    <citation type="submission" date="2019-03" db="EMBL/GenBank/DDBJ databases">
        <title>Complete Genome Sequence of Paraburkholderia dipogonis ICMP 19430T, a Nitrogen-fixing Symbiont of the South African Invasive Legume Dipogon lignosus in New Zealand.</title>
        <authorList>
            <person name="De Meyer S.E."/>
        </authorList>
    </citation>
    <scope>NUCLEOTIDE SEQUENCE [LARGE SCALE GENOMIC DNA]</scope>
    <source>
        <strain evidence="3 4">ICMP 19430</strain>
    </source>
</reference>
<feature type="domain" description="FAD dependent oxidoreductase" evidence="2">
    <location>
        <begin position="9"/>
        <end position="357"/>
    </location>
</feature>
<dbReference type="PANTHER" id="PTHR13847">
    <property type="entry name" value="SARCOSINE DEHYDROGENASE-RELATED"/>
    <property type="match status" value="1"/>
</dbReference>
<dbReference type="InterPro" id="IPR006076">
    <property type="entry name" value="FAD-dep_OxRdtase"/>
</dbReference>
<proteinExistence type="predicted"/>
<dbReference type="GO" id="GO:0005737">
    <property type="term" value="C:cytoplasm"/>
    <property type="evidence" value="ECO:0007669"/>
    <property type="project" value="TreeGrafter"/>
</dbReference>
<dbReference type="EMBL" id="SNVI01000005">
    <property type="protein sequence ID" value="TFE37542.1"/>
    <property type="molecule type" value="Genomic_DNA"/>
</dbReference>
<dbReference type="Gene3D" id="3.30.9.10">
    <property type="entry name" value="D-Amino Acid Oxidase, subunit A, domain 2"/>
    <property type="match status" value="1"/>
</dbReference>
<dbReference type="GeneID" id="97303819"/>
<dbReference type="Pfam" id="PF01266">
    <property type="entry name" value="DAO"/>
    <property type="match status" value="1"/>
</dbReference>
<dbReference type="Proteomes" id="UP000297385">
    <property type="component" value="Unassembled WGS sequence"/>
</dbReference>
<dbReference type="InterPro" id="IPR036188">
    <property type="entry name" value="FAD/NAD-bd_sf"/>
</dbReference>
<dbReference type="Gene3D" id="3.50.50.60">
    <property type="entry name" value="FAD/NAD(P)-binding domain"/>
    <property type="match status" value="1"/>
</dbReference>
<gene>
    <name evidence="3" type="ORF">E2553_39635</name>
</gene>
<accession>A0A4Y8MJD2</accession>
<name>A0A4Y8MJD2_9BURK</name>
<dbReference type="AlphaFoldDB" id="A0A4Y8MJD2"/>
<protein>
    <submittedName>
        <fullName evidence="3">FAD-binding oxidoreductase</fullName>
    </submittedName>
</protein>
<evidence type="ECO:0000259" key="2">
    <source>
        <dbReference type="Pfam" id="PF01266"/>
    </source>
</evidence>
<keyword evidence="1" id="KW-0560">Oxidoreductase</keyword>
<evidence type="ECO:0000313" key="4">
    <source>
        <dbReference type="Proteomes" id="UP000297385"/>
    </source>
</evidence>
<dbReference type="SUPFAM" id="SSF54373">
    <property type="entry name" value="FAD-linked reductases, C-terminal domain"/>
    <property type="match status" value="1"/>
</dbReference>
<organism evidence="3 4">
    <name type="scientific">Paraburkholderia dipogonis</name>
    <dbReference type="NCBI Taxonomy" id="1211383"/>
    <lineage>
        <taxon>Bacteria</taxon>
        <taxon>Pseudomonadati</taxon>
        <taxon>Pseudomonadota</taxon>
        <taxon>Betaproteobacteria</taxon>
        <taxon>Burkholderiales</taxon>
        <taxon>Burkholderiaceae</taxon>
        <taxon>Paraburkholderia</taxon>
    </lineage>
</organism>
<evidence type="ECO:0000256" key="1">
    <source>
        <dbReference type="ARBA" id="ARBA00023002"/>
    </source>
</evidence>
<dbReference type="GO" id="GO:0016491">
    <property type="term" value="F:oxidoreductase activity"/>
    <property type="evidence" value="ECO:0007669"/>
    <property type="project" value="UniProtKB-KW"/>
</dbReference>
<comment type="caution">
    <text evidence="3">The sequence shown here is derived from an EMBL/GenBank/DDBJ whole genome shotgun (WGS) entry which is preliminary data.</text>
</comment>
<dbReference type="SUPFAM" id="SSF51905">
    <property type="entry name" value="FAD/NAD(P)-binding domain"/>
    <property type="match status" value="1"/>
</dbReference>
<dbReference type="RefSeq" id="WP_134466068.1">
    <property type="nucleotide sequence ID" value="NZ_JBHMFL010000057.1"/>
</dbReference>
<evidence type="ECO:0000313" key="3">
    <source>
        <dbReference type="EMBL" id="TFE37542.1"/>
    </source>
</evidence>